<accession>A0A1J5TJD3</accession>
<sequence>MVLSPVSILGGDSVYCINEAQMNQAKQLAEEDPESSIKIKSMIKSLESDFSRNERAALAFTIIDNLRENRDK</sequence>
<gene>
    <name evidence="1" type="ORF">BD935_03505</name>
</gene>
<evidence type="ECO:0000313" key="2">
    <source>
        <dbReference type="Proteomes" id="UP000183080"/>
    </source>
</evidence>
<reference evidence="1 2" key="1">
    <citation type="submission" date="2016-08" db="EMBL/GenBank/DDBJ databases">
        <title>New Insights into Marine Group III Euryarchaeota, from dark to light.</title>
        <authorList>
            <person name="Haro-Moreno J.M."/>
            <person name="Rodriguez-Valera F."/>
            <person name="Lopez-Garcia P."/>
            <person name="Moreira D."/>
            <person name="Martin-Cuadrado A.B."/>
        </authorList>
    </citation>
    <scope>NUCLEOTIDE SEQUENCE [LARGE SCALE GENOMIC DNA]</scope>
    <source>
        <strain evidence="1">CG-Epi1</strain>
    </source>
</reference>
<comment type="caution">
    <text evidence="1">The sequence shown here is derived from an EMBL/GenBank/DDBJ whole genome shotgun (WGS) entry which is preliminary data.</text>
</comment>
<protein>
    <submittedName>
        <fullName evidence="1">Uncharacterized protein</fullName>
    </submittedName>
</protein>
<dbReference type="EMBL" id="MIZA01000002">
    <property type="protein sequence ID" value="OIR21081.1"/>
    <property type="molecule type" value="Genomic_DNA"/>
</dbReference>
<evidence type="ECO:0000313" key="1">
    <source>
        <dbReference type="EMBL" id="OIR21081.1"/>
    </source>
</evidence>
<organism evidence="1 2">
    <name type="scientific">Marine Group III euryarchaeote CG-Epi1</name>
    <dbReference type="NCBI Taxonomy" id="1888995"/>
    <lineage>
        <taxon>Archaea</taxon>
        <taxon>Methanobacteriati</taxon>
        <taxon>Thermoplasmatota</taxon>
        <taxon>Thermoplasmata</taxon>
        <taxon>Candidatus Thermoprofundales</taxon>
    </lineage>
</organism>
<dbReference type="Proteomes" id="UP000183080">
    <property type="component" value="Unassembled WGS sequence"/>
</dbReference>
<dbReference type="AlphaFoldDB" id="A0A1J5TJD3"/>
<dbReference type="STRING" id="1888995.BD935_03505"/>
<name>A0A1J5TJD3_9ARCH</name>
<proteinExistence type="predicted"/>